<dbReference type="Proteomes" id="UP000619376">
    <property type="component" value="Unassembled WGS sequence"/>
</dbReference>
<evidence type="ECO:0000313" key="1">
    <source>
        <dbReference type="EMBL" id="GHF64613.1"/>
    </source>
</evidence>
<sequence>MFRGTGIRERCEHLLVAGSETSGFAVATARLDFKDIVAVGTHIYRGHISLR</sequence>
<protein>
    <submittedName>
        <fullName evidence="1">Uncharacterized protein</fullName>
    </submittedName>
</protein>
<gene>
    <name evidence="1" type="ORF">GCM10017781_45590</name>
</gene>
<accession>A0ABQ3JY20</accession>
<name>A0ABQ3JY20_9DEIO</name>
<evidence type="ECO:0000313" key="2">
    <source>
        <dbReference type="Proteomes" id="UP000619376"/>
    </source>
</evidence>
<organism evidence="1 2">
    <name type="scientific">Deinococcus metalli</name>
    <dbReference type="NCBI Taxonomy" id="1141878"/>
    <lineage>
        <taxon>Bacteria</taxon>
        <taxon>Thermotogati</taxon>
        <taxon>Deinococcota</taxon>
        <taxon>Deinococci</taxon>
        <taxon>Deinococcales</taxon>
        <taxon>Deinococcaceae</taxon>
        <taxon>Deinococcus</taxon>
    </lineage>
</organism>
<dbReference type="EMBL" id="BNAJ01000021">
    <property type="protein sequence ID" value="GHF64613.1"/>
    <property type="molecule type" value="Genomic_DNA"/>
</dbReference>
<proteinExistence type="predicted"/>
<reference evidence="2" key="1">
    <citation type="journal article" date="2019" name="Int. J. Syst. Evol. Microbiol.">
        <title>The Global Catalogue of Microorganisms (GCM) 10K type strain sequencing project: providing services to taxonomists for standard genome sequencing and annotation.</title>
        <authorList>
            <consortium name="The Broad Institute Genomics Platform"/>
            <consortium name="The Broad Institute Genome Sequencing Center for Infectious Disease"/>
            <person name="Wu L."/>
            <person name="Ma J."/>
        </authorList>
    </citation>
    <scope>NUCLEOTIDE SEQUENCE [LARGE SCALE GENOMIC DNA]</scope>
    <source>
        <strain evidence="2">CGMCC 1.18437</strain>
    </source>
</reference>
<comment type="caution">
    <text evidence="1">The sequence shown here is derived from an EMBL/GenBank/DDBJ whole genome shotgun (WGS) entry which is preliminary data.</text>
</comment>
<keyword evidence="2" id="KW-1185">Reference proteome</keyword>